<dbReference type="RefSeq" id="WP_144752108.1">
    <property type="nucleotide sequence ID" value="NZ_VMNW02000067.1"/>
</dbReference>
<dbReference type="EMBL" id="VMNW02000067">
    <property type="protein sequence ID" value="KAA9154317.1"/>
    <property type="molecule type" value="Genomic_DNA"/>
</dbReference>
<protein>
    <submittedName>
        <fullName evidence="3">Uncharacterized protein</fullName>
    </submittedName>
</protein>
<evidence type="ECO:0000256" key="2">
    <source>
        <dbReference type="SAM" id="Phobius"/>
    </source>
</evidence>
<keyword evidence="2" id="KW-0812">Transmembrane</keyword>
<comment type="caution">
    <text evidence="3">The sequence shown here is derived from an EMBL/GenBank/DDBJ whole genome shotgun (WGS) entry which is preliminary data.</text>
</comment>
<evidence type="ECO:0000256" key="1">
    <source>
        <dbReference type="SAM" id="MobiDB-lite"/>
    </source>
</evidence>
<feature type="region of interest" description="Disordered" evidence="1">
    <location>
        <begin position="40"/>
        <end position="66"/>
    </location>
</feature>
<gene>
    <name evidence="3" type="ORF">FPZ12_032455</name>
</gene>
<feature type="transmembrane region" description="Helical" evidence="2">
    <location>
        <begin position="7"/>
        <end position="26"/>
    </location>
</feature>
<keyword evidence="4" id="KW-1185">Reference proteome</keyword>
<accession>A0A5N0UVY3</accession>
<evidence type="ECO:0000313" key="4">
    <source>
        <dbReference type="Proteomes" id="UP000319769"/>
    </source>
</evidence>
<name>A0A5N0UVY3_9PSEU</name>
<sequence>MFTKRIAGLGAAFLMCGMIAIVPLGWPGAGATPAGTGWNATPAGSGWNATPAGSGWNAIPAGNNWE</sequence>
<proteinExistence type="predicted"/>
<dbReference type="AlphaFoldDB" id="A0A5N0UVY3"/>
<keyword evidence="2" id="KW-1133">Transmembrane helix</keyword>
<organism evidence="3 4">
    <name type="scientific">Amycolatopsis acidicola</name>
    <dbReference type="NCBI Taxonomy" id="2596893"/>
    <lineage>
        <taxon>Bacteria</taxon>
        <taxon>Bacillati</taxon>
        <taxon>Actinomycetota</taxon>
        <taxon>Actinomycetes</taxon>
        <taxon>Pseudonocardiales</taxon>
        <taxon>Pseudonocardiaceae</taxon>
        <taxon>Amycolatopsis</taxon>
    </lineage>
</organism>
<dbReference type="Proteomes" id="UP000319769">
    <property type="component" value="Unassembled WGS sequence"/>
</dbReference>
<reference evidence="3" key="1">
    <citation type="submission" date="2019-09" db="EMBL/GenBank/DDBJ databases">
        <authorList>
            <person name="Teo W.F.A."/>
            <person name="Duangmal K."/>
        </authorList>
    </citation>
    <scope>NUCLEOTIDE SEQUENCE [LARGE SCALE GENOMIC DNA]</scope>
    <source>
        <strain evidence="3">K81G1</strain>
    </source>
</reference>
<evidence type="ECO:0000313" key="3">
    <source>
        <dbReference type="EMBL" id="KAA9154317.1"/>
    </source>
</evidence>
<keyword evidence="2" id="KW-0472">Membrane</keyword>